<gene>
    <name evidence="1" type="ORF">BpHYR1_025130</name>
</gene>
<evidence type="ECO:0000313" key="2">
    <source>
        <dbReference type="Proteomes" id="UP000276133"/>
    </source>
</evidence>
<protein>
    <submittedName>
        <fullName evidence="1">Uncharacterized protein</fullName>
    </submittedName>
</protein>
<accession>A0A3M7RSI7</accession>
<keyword evidence="2" id="KW-1185">Reference proteome</keyword>
<reference evidence="1 2" key="1">
    <citation type="journal article" date="2018" name="Sci. Rep.">
        <title>Genomic signatures of local adaptation to the degree of environmental predictability in rotifers.</title>
        <authorList>
            <person name="Franch-Gras L."/>
            <person name="Hahn C."/>
            <person name="Garcia-Roger E.M."/>
            <person name="Carmona M.J."/>
            <person name="Serra M."/>
            <person name="Gomez A."/>
        </authorList>
    </citation>
    <scope>NUCLEOTIDE SEQUENCE [LARGE SCALE GENOMIC DNA]</scope>
    <source>
        <strain evidence="1">HYR1</strain>
    </source>
</reference>
<proteinExistence type="predicted"/>
<evidence type="ECO:0000313" key="1">
    <source>
        <dbReference type="EMBL" id="RNA26277.1"/>
    </source>
</evidence>
<organism evidence="1 2">
    <name type="scientific">Brachionus plicatilis</name>
    <name type="common">Marine rotifer</name>
    <name type="synonym">Brachionus muelleri</name>
    <dbReference type="NCBI Taxonomy" id="10195"/>
    <lineage>
        <taxon>Eukaryota</taxon>
        <taxon>Metazoa</taxon>
        <taxon>Spiralia</taxon>
        <taxon>Gnathifera</taxon>
        <taxon>Rotifera</taxon>
        <taxon>Eurotatoria</taxon>
        <taxon>Monogononta</taxon>
        <taxon>Pseudotrocha</taxon>
        <taxon>Ploima</taxon>
        <taxon>Brachionidae</taxon>
        <taxon>Brachionus</taxon>
    </lineage>
</organism>
<dbReference type="EMBL" id="REGN01002767">
    <property type="protein sequence ID" value="RNA26277.1"/>
    <property type="molecule type" value="Genomic_DNA"/>
</dbReference>
<dbReference type="Proteomes" id="UP000276133">
    <property type="component" value="Unassembled WGS sequence"/>
</dbReference>
<comment type="caution">
    <text evidence="1">The sequence shown here is derived from an EMBL/GenBank/DDBJ whole genome shotgun (WGS) entry which is preliminary data.</text>
</comment>
<dbReference type="AlphaFoldDB" id="A0A3M7RSI7"/>
<name>A0A3M7RSI7_BRAPC</name>
<sequence>MSFACPETGERVTLVRVAQTGLSALTLVVGLHAGRLISVLLEIVLVYLADQVCGQVGLLFVCVVKKRLVIGAQLALVALDHVIGHPVSNKRPHSGHARLCRFMAVLWLNLKLTSIKLRLTSWEHLIEYCNFSKLKELSRSRPDWSASPILDFAYFSLSILK</sequence>